<feature type="domain" description="Formyl transferase C-terminal" evidence="12">
    <location>
        <begin position="228"/>
        <end position="330"/>
    </location>
</feature>
<evidence type="ECO:0000259" key="11">
    <source>
        <dbReference type="Pfam" id="PF00551"/>
    </source>
</evidence>
<dbReference type="EC" id="2.1.2.9" evidence="3"/>
<proteinExistence type="inferred from homology"/>
<evidence type="ECO:0000313" key="13">
    <source>
        <dbReference type="EMBL" id="KAK9881879.1"/>
    </source>
</evidence>
<evidence type="ECO:0000256" key="3">
    <source>
        <dbReference type="ARBA" id="ARBA00012261"/>
    </source>
</evidence>
<organism evidence="13 14">
    <name type="scientific">Henosepilachna vigintioctopunctata</name>
    <dbReference type="NCBI Taxonomy" id="420089"/>
    <lineage>
        <taxon>Eukaryota</taxon>
        <taxon>Metazoa</taxon>
        <taxon>Ecdysozoa</taxon>
        <taxon>Arthropoda</taxon>
        <taxon>Hexapoda</taxon>
        <taxon>Insecta</taxon>
        <taxon>Pterygota</taxon>
        <taxon>Neoptera</taxon>
        <taxon>Endopterygota</taxon>
        <taxon>Coleoptera</taxon>
        <taxon>Polyphaga</taxon>
        <taxon>Cucujiformia</taxon>
        <taxon>Coccinelloidea</taxon>
        <taxon>Coccinellidae</taxon>
        <taxon>Epilachninae</taxon>
        <taxon>Epilachnini</taxon>
        <taxon>Henosepilachna</taxon>
    </lineage>
</organism>
<dbReference type="InterPro" id="IPR011034">
    <property type="entry name" value="Formyl_transferase-like_C_sf"/>
</dbReference>
<sequence length="342" mass="40048">MIYDKYKWIERLFKGKLTQKNHNFLFTKNQFKPPWNIIFFGTDEFSLYSLRGIYNEYRKHQLIEKLEVCTVMKNQKNVVHKFAEKENLRLRGWPVELTKDEFHAGLVVSFGHLISNVLIEKFPLGMINVHASLLPRWRGAAPIIYSLANGDTRTGVSIMRIRPKKFDIGEIISQHSLEIHDNMYMPELYNKLGELGSKALVECLSDLPNKIENAKPQSMENVTFAPKVTSKFSSINWKAMPSNQIYNLERAVRGFLHVTTTWNGETIKLFEIKRTEEQALHDDRDEGFIIYDENSELLKVLCLDRKYVTIEKVQPHKRKIMSAKDFNNGFVKKTPIEKRYFI</sequence>
<dbReference type="Pfam" id="PF02911">
    <property type="entry name" value="Formyl_trans_C"/>
    <property type="match status" value="1"/>
</dbReference>
<evidence type="ECO:0000256" key="2">
    <source>
        <dbReference type="ARBA" id="ARBA00010699"/>
    </source>
</evidence>
<reference evidence="13 14" key="1">
    <citation type="submission" date="2023-03" db="EMBL/GenBank/DDBJ databases">
        <title>Genome insight into feeding habits of ladybird beetles.</title>
        <authorList>
            <person name="Li H.-S."/>
            <person name="Huang Y.-H."/>
            <person name="Pang H."/>
        </authorList>
    </citation>
    <scope>NUCLEOTIDE SEQUENCE [LARGE SCALE GENOMIC DNA]</scope>
    <source>
        <strain evidence="13">SYSU_2023b</strain>
        <tissue evidence="13">Whole body</tissue>
    </source>
</reference>
<accession>A0AAW1UQV3</accession>
<comment type="subcellular location">
    <subcellularLocation>
        <location evidence="1">Mitochondrion</location>
    </subcellularLocation>
</comment>
<dbReference type="CDD" id="cd08646">
    <property type="entry name" value="FMT_core_Met-tRNA-FMT_N"/>
    <property type="match status" value="1"/>
</dbReference>
<dbReference type="InterPro" id="IPR044135">
    <property type="entry name" value="Met-tRNA-FMT_C"/>
</dbReference>
<keyword evidence="14" id="KW-1185">Reference proteome</keyword>
<dbReference type="Gene3D" id="3.40.50.12230">
    <property type="match status" value="1"/>
</dbReference>
<dbReference type="PANTHER" id="PTHR11138">
    <property type="entry name" value="METHIONYL-TRNA FORMYLTRANSFERASE"/>
    <property type="match status" value="1"/>
</dbReference>
<keyword evidence="5" id="KW-0808">Transferase</keyword>
<evidence type="ECO:0000313" key="14">
    <source>
        <dbReference type="Proteomes" id="UP001431783"/>
    </source>
</evidence>
<evidence type="ECO:0000256" key="8">
    <source>
        <dbReference type="ARBA" id="ARBA00023128"/>
    </source>
</evidence>
<evidence type="ECO:0000256" key="9">
    <source>
        <dbReference type="ARBA" id="ARBA00052555"/>
    </source>
</evidence>
<dbReference type="GO" id="GO:0005739">
    <property type="term" value="C:mitochondrion"/>
    <property type="evidence" value="ECO:0007669"/>
    <property type="project" value="UniProtKB-SubCell"/>
</dbReference>
<dbReference type="PANTHER" id="PTHR11138:SF5">
    <property type="entry name" value="METHIONYL-TRNA FORMYLTRANSFERASE, MITOCHONDRIAL"/>
    <property type="match status" value="1"/>
</dbReference>
<comment type="function">
    <text evidence="10">Methionyl-tRNA formyltransferase that formylates methionyl-tRNA in mitochondria and is crucial for translation initiation.</text>
</comment>
<keyword evidence="8" id="KW-0496">Mitochondrion</keyword>
<evidence type="ECO:0000256" key="6">
    <source>
        <dbReference type="ARBA" id="ARBA00022917"/>
    </source>
</evidence>
<evidence type="ECO:0000256" key="10">
    <source>
        <dbReference type="ARBA" id="ARBA00057846"/>
    </source>
</evidence>
<evidence type="ECO:0000256" key="1">
    <source>
        <dbReference type="ARBA" id="ARBA00004173"/>
    </source>
</evidence>
<dbReference type="InterPro" id="IPR005794">
    <property type="entry name" value="Fmt"/>
</dbReference>
<dbReference type="InterPro" id="IPR036477">
    <property type="entry name" value="Formyl_transf_N_sf"/>
</dbReference>
<dbReference type="EMBL" id="JARQZJ010000071">
    <property type="protein sequence ID" value="KAK9881879.1"/>
    <property type="molecule type" value="Genomic_DNA"/>
</dbReference>
<dbReference type="CDD" id="cd08704">
    <property type="entry name" value="Met_tRNA_FMT_C"/>
    <property type="match status" value="1"/>
</dbReference>
<dbReference type="FunFam" id="3.40.50.12230:FF:000003">
    <property type="entry name" value="methionyl-tRNA formyltransferase, mitochondrial"/>
    <property type="match status" value="1"/>
</dbReference>
<evidence type="ECO:0000256" key="4">
    <source>
        <dbReference type="ARBA" id="ARBA00014185"/>
    </source>
</evidence>
<dbReference type="SUPFAM" id="SSF53328">
    <property type="entry name" value="Formyltransferase"/>
    <property type="match status" value="1"/>
</dbReference>
<dbReference type="AlphaFoldDB" id="A0AAW1UQV3"/>
<evidence type="ECO:0000256" key="7">
    <source>
        <dbReference type="ARBA" id="ARBA00022946"/>
    </source>
</evidence>
<dbReference type="Pfam" id="PF00551">
    <property type="entry name" value="Formyl_trans_N"/>
    <property type="match status" value="1"/>
</dbReference>
<dbReference type="GO" id="GO:0004479">
    <property type="term" value="F:methionyl-tRNA formyltransferase activity"/>
    <property type="evidence" value="ECO:0007669"/>
    <property type="project" value="UniProtKB-EC"/>
</dbReference>
<keyword evidence="7" id="KW-0809">Transit peptide</keyword>
<protein>
    <recommendedName>
        <fullName evidence="4">Methionyl-tRNA formyltransferase, mitochondrial</fullName>
        <ecNumber evidence="3">2.1.2.9</ecNumber>
    </recommendedName>
</protein>
<dbReference type="Proteomes" id="UP001431783">
    <property type="component" value="Unassembled WGS sequence"/>
</dbReference>
<evidence type="ECO:0000256" key="5">
    <source>
        <dbReference type="ARBA" id="ARBA00022679"/>
    </source>
</evidence>
<keyword evidence="6" id="KW-0648">Protein biosynthesis</keyword>
<name>A0AAW1UQV3_9CUCU</name>
<comment type="similarity">
    <text evidence="2">Belongs to the Fmt family.</text>
</comment>
<comment type="catalytic activity">
    <reaction evidence="9">
        <text>L-methionyl-tRNA(fMet) + (6R)-10-formyltetrahydrofolate = N-formyl-L-methionyl-tRNA(fMet) + (6S)-5,6,7,8-tetrahydrofolate + H(+)</text>
        <dbReference type="Rhea" id="RHEA:24380"/>
        <dbReference type="Rhea" id="RHEA-COMP:9952"/>
        <dbReference type="Rhea" id="RHEA-COMP:9953"/>
        <dbReference type="ChEBI" id="CHEBI:15378"/>
        <dbReference type="ChEBI" id="CHEBI:57453"/>
        <dbReference type="ChEBI" id="CHEBI:78530"/>
        <dbReference type="ChEBI" id="CHEBI:78844"/>
        <dbReference type="ChEBI" id="CHEBI:195366"/>
        <dbReference type="EC" id="2.1.2.9"/>
    </reaction>
    <physiologicalReaction direction="left-to-right" evidence="9">
        <dbReference type="Rhea" id="RHEA:24381"/>
    </physiologicalReaction>
</comment>
<evidence type="ECO:0000259" key="12">
    <source>
        <dbReference type="Pfam" id="PF02911"/>
    </source>
</evidence>
<dbReference type="InterPro" id="IPR041711">
    <property type="entry name" value="Met-tRNA-FMT_N"/>
</dbReference>
<dbReference type="NCBIfam" id="TIGR00460">
    <property type="entry name" value="fmt"/>
    <property type="match status" value="1"/>
</dbReference>
<dbReference type="InterPro" id="IPR005793">
    <property type="entry name" value="Formyl_trans_C"/>
</dbReference>
<comment type="caution">
    <text evidence="13">The sequence shown here is derived from an EMBL/GenBank/DDBJ whole genome shotgun (WGS) entry which is preliminary data.</text>
</comment>
<gene>
    <name evidence="13" type="ORF">WA026_018075</name>
</gene>
<dbReference type="InterPro" id="IPR002376">
    <property type="entry name" value="Formyl_transf_N"/>
</dbReference>
<dbReference type="SUPFAM" id="SSF50486">
    <property type="entry name" value="FMT C-terminal domain-like"/>
    <property type="match status" value="1"/>
</dbReference>
<feature type="domain" description="Formyl transferase N-terminal" evidence="11">
    <location>
        <begin position="105"/>
        <end position="203"/>
    </location>
</feature>